<dbReference type="GO" id="GO:0016020">
    <property type="term" value="C:membrane"/>
    <property type="evidence" value="ECO:0007669"/>
    <property type="project" value="UniProtKB-SubCell"/>
</dbReference>
<dbReference type="FunFam" id="1.20.1260.100:FF:000001">
    <property type="entry name" value="translocator protein 2"/>
    <property type="match status" value="1"/>
</dbReference>
<evidence type="ECO:0000256" key="5">
    <source>
        <dbReference type="ARBA" id="ARBA00023136"/>
    </source>
</evidence>
<accession>A0A5J6ZAG1</accession>
<dbReference type="InterPro" id="IPR038330">
    <property type="entry name" value="TspO/MBR-related_sf"/>
</dbReference>
<dbReference type="GO" id="GO:0033013">
    <property type="term" value="P:tetrapyrrole metabolic process"/>
    <property type="evidence" value="ECO:0007669"/>
    <property type="project" value="UniProtKB-ARBA"/>
</dbReference>
<evidence type="ECO:0000313" key="7">
    <source>
        <dbReference type="EMBL" id="QFQ02683.1"/>
    </source>
</evidence>
<dbReference type="InterPro" id="IPR004307">
    <property type="entry name" value="TspO_MBR"/>
</dbReference>
<dbReference type="Pfam" id="PF03073">
    <property type="entry name" value="TspO_MBR"/>
    <property type="match status" value="1"/>
</dbReference>
<reference evidence="8" key="1">
    <citation type="submission" date="2019-10" db="EMBL/GenBank/DDBJ databases">
        <title>Complete genome sequence of Corynebacterium urogenitalis DSM 108747, isolated from the genital tract of a cow.</title>
        <authorList>
            <person name="Ruckert C."/>
            <person name="Ballas P."/>
            <person name="Wagener K."/>
            <person name="Drillich M."/>
            <person name="Kaempfer P."/>
            <person name="Busse H.-J."/>
            <person name="Ehling-Schulz M."/>
        </authorList>
    </citation>
    <scope>NUCLEOTIDE SEQUENCE [LARGE SCALE GENOMIC DNA]</scope>
    <source>
        <strain evidence="8">LMM 1652</strain>
    </source>
</reference>
<dbReference type="KEGG" id="cuo:CUROG_06635"/>
<evidence type="ECO:0000256" key="6">
    <source>
        <dbReference type="SAM" id="Phobius"/>
    </source>
</evidence>
<proteinExistence type="inferred from homology"/>
<gene>
    <name evidence="7" type="ORF">CUROG_06635</name>
</gene>
<dbReference type="Proteomes" id="UP000326711">
    <property type="component" value="Chromosome"/>
</dbReference>
<keyword evidence="8" id="KW-1185">Reference proteome</keyword>
<dbReference type="PANTHER" id="PTHR10057:SF0">
    <property type="entry name" value="TRANSLOCATOR PROTEIN"/>
    <property type="match status" value="1"/>
</dbReference>
<evidence type="ECO:0000256" key="1">
    <source>
        <dbReference type="ARBA" id="ARBA00004141"/>
    </source>
</evidence>
<feature type="transmembrane region" description="Helical" evidence="6">
    <location>
        <begin position="62"/>
        <end position="81"/>
    </location>
</feature>
<sequence>MNPFGILIDKYNSASLKKQRRYRTISATSLAVMVNAAVGSVATDPNSGWYKSINKPVIQPPAWLFPIVWTGLYIDIAYVVGQSLADLGEREGKGRKFTELQESLGTNIALNAGWSLLFFRGRAPLLATIEAAALAASTADLVAKCRAVEAQRGNLLLPYVAWTSFATVLTGSIWWLNRNRKH</sequence>
<dbReference type="Gene3D" id="1.20.1260.100">
    <property type="entry name" value="TspO/MBR protein"/>
    <property type="match status" value="1"/>
</dbReference>
<comment type="subcellular location">
    <subcellularLocation>
        <location evidence="1">Membrane</location>
        <topology evidence="1">Multi-pass membrane protein</topology>
    </subcellularLocation>
</comment>
<keyword evidence="4 6" id="KW-1133">Transmembrane helix</keyword>
<keyword evidence="3 6" id="KW-0812">Transmembrane</keyword>
<organism evidence="7 8">
    <name type="scientific">Corynebacterium urogenitale</name>
    <dbReference type="NCBI Taxonomy" id="2487892"/>
    <lineage>
        <taxon>Bacteria</taxon>
        <taxon>Bacillati</taxon>
        <taxon>Actinomycetota</taxon>
        <taxon>Actinomycetes</taxon>
        <taxon>Mycobacteriales</taxon>
        <taxon>Corynebacteriaceae</taxon>
        <taxon>Corynebacterium</taxon>
    </lineage>
</organism>
<dbReference type="EMBL" id="CP045032">
    <property type="protein sequence ID" value="QFQ02683.1"/>
    <property type="molecule type" value="Genomic_DNA"/>
</dbReference>
<evidence type="ECO:0000313" key="8">
    <source>
        <dbReference type="Proteomes" id="UP000326711"/>
    </source>
</evidence>
<dbReference type="RefSeq" id="WP_201738884.1">
    <property type="nucleotide sequence ID" value="NZ_CP045032.1"/>
</dbReference>
<evidence type="ECO:0000256" key="3">
    <source>
        <dbReference type="ARBA" id="ARBA00022692"/>
    </source>
</evidence>
<evidence type="ECO:0000256" key="2">
    <source>
        <dbReference type="ARBA" id="ARBA00007524"/>
    </source>
</evidence>
<name>A0A5J6ZAG1_9CORY</name>
<keyword evidence="5 6" id="KW-0472">Membrane</keyword>
<dbReference type="PIRSF" id="PIRSF005859">
    <property type="entry name" value="PBR"/>
    <property type="match status" value="1"/>
</dbReference>
<feature type="transmembrane region" description="Helical" evidence="6">
    <location>
        <begin position="155"/>
        <end position="176"/>
    </location>
</feature>
<dbReference type="AlphaFoldDB" id="A0A5J6ZAG1"/>
<feature type="transmembrane region" description="Helical" evidence="6">
    <location>
        <begin position="21"/>
        <end position="42"/>
    </location>
</feature>
<dbReference type="PANTHER" id="PTHR10057">
    <property type="entry name" value="PERIPHERAL-TYPE BENZODIAZEPINE RECEPTOR"/>
    <property type="match status" value="1"/>
</dbReference>
<comment type="similarity">
    <text evidence="2">Belongs to the TspO/BZRP family.</text>
</comment>
<protein>
    <submittedName>
        <fullName evidence="7">TspO/MBR family protein</fullName>
    </submittedName>
</protein>
<evidence type="ECO:0000256" key="4">
    <source>
        <dbReference type="ARBA" id="ARBA00022989"/>
    </source>
</evidence>
<dbReference type="CDD" id="cd15904">
    <property type="entry name" value="TSPO_MBR"/>
    <property type="match status" value="1"/>
</dbReference>